<dbReference type="KEGG" id="mbrn:90967417"/>
<dbReference type="AlphaFoldDB" id="A0A7D5UTF8"/>
<dbReference type="GeneID" id="90967417"/>
<dbReference type="Proteomes" id="UP000510686">
    <property type="component" value="Chromosome 1"/>
</dbReference>
<feature type="region of interest" description="Disordered" evidence="1">
    <location>
        <begin position="83"/>
        <end position="110"/>
    </location>
</feature>
<sequence>MSSHGTENGVIAVRLHEVRVRIFGGVQLKAWDTAVQDPDANEIEFDPAAAIDPAVTVNDGDRFNPPGGGLMLADSSTNIDMKRDASLKLRDPEGIGRLNKAARDAGKRED</sequence>
<feature type="compositionally biased region" description="Basic and acidic residues" evidence="1">
    <location>
        <begin position="101"/>
        <end position="110"/>
    </location>
</feature>
<organism evidence="2 3">
    <name type="scientific">Metarhizium brunneum</name>
    <dbReference type="NCBI Taxonomy" id="500148"/>
    <lineage>
        <taxon>Eukaryota</taxon>
        <taxon>Fungi</taxon>
        <taxon>Dikarya</taxon>
        <taxon>Ascomycota</taxon>
        <taxon>Pezizomycotina</taxon>
        <taxon>Sordariomycetes</taxon>
        <taxon>Hypocreomycetidae</taxon>
        <taxon>Hypocreales</taxon>
        <taxon>Clavicipitaceae</taxon>
        <taxon>Metarhizium</taxon>
    </lineage>
</organism>
<protein>
    <submittedName>
        <fullName evidence="2">Uncharacterized protein</fullName>
    </submittedName>
</protein>
<gene>
    <name evidence="2" type="ORF">G6M90_00g004660</name>
</gene>
<dbReference type="RefSeq" id="XP_065986091.1">
    <property type="nucleotide sequence ID" value="XM_066129576.1"/>
</dbReference>
<keyword evidence="3" id="KW-1185">Reference proteome</keyword>
<evidence type="ECO:0000256" key="1">
    <source>
        <dbReference type="SAM" id="MobiDB-lite"/>
    </source>
</evidence>
<evidence type="ECO:0000313" key="2">
    <source>
        <dbReference type="EMBL" id="QLI66113.1"/>
    </source>
</evidence>
<evidence type="ECO:0000313" key="3">
    <source>
        <dbReference type="Proteomes" id="UP000510686"/>
    </source>
</evidence>
<accession>A0A7D5UTF8</accession>
<reference evidence="2 3" key="1">
    <citation type="submission" date="2020-07" db="EMBL/GenBank/DDBJ databases">
        <title>Telomere length de novo assembly of all 7 chromosomes of the fungus, Metarhizium brunneum, using a novel assembly pipeline.</title>
        <authorList>
            <person name="Saud z."/>
            <person name="Kortsinoglou A."/>
            <person name="Kouvelis V.N."/>
            <person name="Butt T.M."/>
        </authorList>
    </citation>
    <scope>NUCLEOTIDE SEQUENCE [LARGE SCALE GENOMIC DNA]</scope>
    <source>
        <strain evidence="2 3">4556</strain>
    </source>
</reference>
<dbReference type="EMBL" id="CP058932">
    <property type="protein sequence ID" value="QLI66113.1"/>
    <property type="molecule type" value="Genomic_DNA"/>
</dbReference>
<name>A0A7D5UTF8_9HYPO</name>
<proteinExistence type="predicted"/>
<feature type="compositionally biased region" description="Basic and acidic residues" evidence="1">
    <location>
        <begin position="83"/>
        <end position="94"/>
    </location>
</feature>